<organism evidence="1 2">
    <name type="scientific">Trichonephila clavipes</name>
    <name type="common">Golden silk orbweaver</name>
    <name type="synonym">Nephila clavipes</name>
    <dbReference type="NCBI Taxonomy" id="2585209"/>
    <lineage>
        <taxon>Eukaryota</taxon>
        <taxon>Metazoa</taxon>
        <taxon>Ecdysozoa</taxon>
        <taxon>Arthropoda</taxon>
        <taxon>Chelicerata</taxon>
        <taxon>Arachnida</taxon>
        <taxon>Araneae</taxon>
        <taxon>Araneomorphae</taxon>
        <taxon>Entelegynae</taxon>
        <taxon>Araneoidea</taxon>
        <taxon>Nephilidae</taxon>
        <taxon>Trichonephila</taxon>
    </lineage>
</organism>
<accession>A0A8X6V615</accession>
<protein>
    <submittedName>
        <fullName evidence="1">Uncharacterized protein</fullName>
    </submittedName>
</protein>
<proteinExistence type="predicted"/>
<keyword evidence="2" id="KW-1185">Reference proteome</keyword>
<dbReference type="AlphaFoldDB" id="A0A8X6V615"/>
<reference evidence="1" key="1">
    <citation type="submission" date="2020-08" db="EMBL/GenBank/DDBJ databases">
        <title>Multicomponent nature underlies the extraordinary mechanical properties of spider dragline silk.</title>
        <authorList>
            <person name="Kono N."/>
            <person name="Nakamura H."/>
            <person name="Mori M."/>
            <person name="Yoshida Y."/>
            <person name="Ohtoshi R."/>
            <person name="Malay A.D."/>
            <person name="Moran D.A.P."/>
            <person name="Tomita M."/>
            <person name="Numata K."/>
            <person name="Arakawa K."/>
        </authorList>
    </citation>
    <scope>NUCLEOTIDE SEQUENCE</scope>
</reference>
<dbReference type="EMBL" id="BMAU01021257">
    <property type="protein sequence ID" value="GFY06157.1"/>
    <property type="molecule type" value="Genomic_DNA"/>
</dbReference>
<evidence type="ECO:0000313" key="2">
    <source>
        <dbReference type="Proteomes" id="UP000887159"/>
    </source>
</evidence>
<evidence type="ECO:0000313" key="1">
    <source>
        <dbReference type="EMBL" id="GFY06157.1"/>
    </source>
</evidence>
<comment type="caution">
    <text evidence="1">The sequence shown here is derived from an EMBL/GenBank/DDBJ whole genome shotgun (WGS) entry which is preliminary data.</text>
</comment>
<name>A0A8X6V615_TRICX</name>
<gene>
    <name evidence="1" type="ORF">TNCV_3108361</name>
</gene>
<dbReference type="Proteomes" id="UP000887159">
    <property type="component" value="Unassembled WGS sequence"/>
</dbReference>
<sequence>MCSVGEGGRTPSSLQTYVCTMDLISSSHLTWGRFLNRFRFIATSLWPPPSKSSALCSCLSLAYILEKTLLLYCKVAVASSGIAATLLAGG</sequence>